<evidence type="ECO:0000313" key="2">
    <source>
        <dbReference type="Proteomes" id="UP000008487"/>
    </source>
</evidence>
<dbReference type="RefSeq" id="YP_009146161.1">
    <property type="nucleotide sequence ID" value="NC_027298.1"/>
</dbReference>
<reference evidence="1 2" key="2">
    <citation type="submission" date="2012-01" db="EMBL/GenBank/DDBJ databases">
        <title>Genome and proteome analysis of LPB1, a D3112-related Pseudomonas phage.</title>
        <authorList>
            <person name="Lammens E."/>
            <person name="Ceyssens P.J."/>
            <person name="Peeters L.M."/>
            <person name="Noben J.P."/>
            <person name="Lavigne R."/>
        </authorList>
    </citation>
    <scope>NUCLEOTIDE SEQUENCE [LARGE SCALE GENOMIC DNA]</scope>
</reference>
<evidence type="ECO:0000313" key="1">
    <source>
        <dbReference type="EMBL" id="CCD58454.1"/>
    </source>
</evidence>
<dbReference type="GeneID" id="24599053"/>
<dbReference type="OrthoDB" id="6128at10239"/>
<dbReference type="PIRSF" id="PIRSF028589">
    <property type="entry name" value="UCP028589"/>
    <property type="match status" value="1"/>
</dbReference>
<protein>
    <submittedName>
        <fullName evidence="1">Structural protein</fullName>
    </submittedName>
</protein>
<keyword evidence="2" id="KW-1185">Reference proteome</keyword>
<dbReference type="InterPro" id="IPR016893">
    <property type="entry name" value="UCP028589"/>
</dbReference>
<dbReference type="EMBL" id="HE584812">
    <property type="protein sequence ID" value="CCD58454.1"/>
    <property type="molecule type" value="Genomic_DNA"/>
</dbReference>
<organism evidence="1 2">
    <name type="scientific">Pseudomonas phage LPB1</name>
    <dbReference type="NCBI Taxonomy" id="2994047"/>
    <lineage>
        <taxon>Viruses</taxon>
        <taxon>Duplodnaviria</taxon>
        <taxon>Heunggongvirae</taxon>
        <taxon>Uroviricota</taxon>
        <taxon>Caudoviricetes</taxon>
        <taxon>Casadabanvirus</taxon>
        <taxon>Casadabanvirus LPB1</taxon>
    </lineage>
</organism>
<reference evidence="1 2" key="1">
    <citation type="submission" date="2011-08" db="EMBL/GenBank/DDBJ databases">
        <authorList>
            <person name="Lammens E.A."/>
        </authorList>
    </citation>
    <scope>NUCLEOTIDE SEQUENCE [LARGE SCALE GENOMIC DNA]</scope>
</reference>
<name>H1ZZF6_9CAUD</name>
<dbReference type="Proteomes" id="UP000008487">
    <property type="component" value="Segment"/>
</dbReference>
<accession>H1ZZF6</accession>
<sequence>MAQETYFYGQGEIDAAPIVNGVLGKWRWIQDVSAMSIQLAVEKVEHKESYSGQKALVRSFPIGKTATVSMTLHSIDPDNLALTLYGKVVTKAAGSVTGEALPAALVAGDVIRLANPGVSELVITDSASTPAPLDPQYYALRADGAYGEVQLLGLPTPAPTQPFKAAYEYAATRQVGMFTAPQPTIALRYKGINLAEGGAPVIVELFKVATDPLQELALISDGNTVAGMQISGGILLDTSKPDTGDLGRFGRIIQLGSEA</sequence>
<proteinExistence type="predicted"/>
<dbReference type="KEGG" id="vg:24599053"/>